<name>A0ABS4UIQ4_9ACTN</name>
<comment type="caution">
    <text evidence="1">The sequence shown here is derived from an EMBL/GenBank/DDBJ whole genome shotgun (WGS) entry which is preliminary data.</text>
</comment>
<reference evidence="1 2" key="1">
    <citation type="submission" date="2021-03" db="EMBL/GenBank/DDBJ databases">
        <title>Sequencing the genomes of 1000 actinobacteria strains.</title>
        <authorList>
            <person name="Klenk H.-P."/>
        </authorList>
    </citation>
    <scope>NUCLEOTIDE SEQUENCE [LARGE SCALE GENOMIC DNA]</scope>
    <source>
        <strain evidence="1 2">DSM 18824</strain>
    </source>
</reference>
<gene>
    <name evidence="1" type="ORF">JOF29_002497</name>
</gene>
<proteinExistence type="predicted"/>
<sequence>MFTVQLYGVGSDICCTVLVGSERGARGFHTSLAVGLALCQSGVHGILRDLGHVMRSQPVHLVS</sequence>
<keyword evidence="2" id="KW-1185">Reference proteome</keyword>
<organism evidence="1 2">
    <name type="scientific">Kribbella aluminosa</name>
    <dbReference type="NCBI Taxonomy" id="416017"/>
    <lineage>
        <taxon>Bacteria</taxon>
        <taxon>Bacillati</taxon>
        <taxon>Actinomycetota</taxon>
        <taxon>Actinomycetes</taxon>
        <taxon>Propionibacteriales</taxon>
        <taxon>Kribbellaceae</taxon>
        <taxon>Kribbella</taxon>
    </lineage>
</organism>
<dbReference type="RefSeq" id="WP_209694315.1">
    <property type="nucleotide sequence ID" value="NZ_JAGINT010000001.1"/>
</dbReference>
<protein>
    <submittedName>
        <fullName evidence="1">Uncharacterized protein</fullName>
    </submittedName>
</protein>
<dbReference type="EMBL" id="JAGINT010000001">
    <property type="protein sequence ID" value="MBP2351414.1"/>
    <property type="molecule type" value="Genomic_DNA"/>
</dbReference>
<dbReference type="Proteomes" id="UP000755585">
    <property type="component" value="Unassembled WGS sequence"/>
</dbReference>
<evidence type="ECO:0000313" key="2">
    <source>
        <dbReference type="Proteomes" id="UP000755585"/>
    </source>
</evidence>
<evidence type="ECO:0000313" key="1">
    <source>
        <dbReference type="EMBL" id="MBP2351414.1"/>
    </source>
</evidence>
<accession>A0ABS4UIQ4</accession>